<dbReference type="AlphaFoldDB" id="A0A3P8ZF54"/>
<dbReference type="OMA" id="RYKTNNA"/>
<reference evidence="4" key="4">
    <citation type="submission" date="2025-09" db="UniProtKB">
        <authorList>
            <consortium name="Ensembl"/>
        </authorList>
    </citation>
    <scope>IDENTIFICATION</scope>
</reference>
<dbReference type="Ensembl" id="ENSELUT00000016070.3">
    <property type="protein sequence ID" value="ENSELUP00000027396.3"/>
    <property type="gene ID" value="ENSELUG00000003595.3"/>
</dbReference>
<accession>A0A3P8ZF54</accession>
<dbReference type="Proteomes" id="UP000265140">
    <property type="component" value="Chromosome 10"/>
</dbReference>
<dbReference type="Gene3D" id="2.170.15.10">
    <property type="entry name" value="Proaerolysin, chain A, domain 3"/>
    <property type="match status" value="1"/>
</dbReference>
<sequence length="370" mass="41360">VFIIIFTFTLHFITWYKFGLLHYSFPLFTEPMSKASLTPRSSGRPSFGNNLHLKWVTWSGSLPTWAVSVFNKRANRTDYICAPSSGRVYEAGFYNPKYGPYCYSPYYPVEARNPKFTVLVNEENLEPLEWMSASKSYTPPNPVQTHASNNVYVGRKEQGIGSAYSKSYFDVAWEGDVSRHTSGYEVLTLNKDRYSQKISNFRYDVDHKATVSEPPVMLGQYVVINQDCQPVQQTVQLQESTERQSFWQTGISNSLAITSSISVGIPLISASTGVGFTAEKTYTNGNSVTEIITHSLTVTAMVPANQSCTIKLAGKRYKFNIPFTAHLAKQYANGKVHTTTVSGTYHGVQVGEIQGLVERCQPIPSPRPCN</sequence>
<dbReference type="GeneTree" id="ENSGT00400000024875"/>
<evidence type="ECO:0000256" key="1">
    <source>
        <dbReference type="ARBA" id="ARBA00009831"/>
    </source>
</evidence>
<gene>
    <name evidence="4" type="primary">PTPRT</name>
</gene>
<dbReference type="InterPro" id="IPR055267">
    <property type="entry name" value="Aerolysin-like_C"/>
</dbReference>
<evidence type="ECO:0000313" key="5">
    <source>
        <dbReference type="Proteomes" id="UP000265140"/>
    </source>
</evidence>
<keyword evidence="2" id="KW-1015">Disulfide bond</keyword>
<dbReference type="PANTHER" id="PTHR39244">
    <property type="entry name" value="NATTERIN-4"/>
    <property type="match status" value="1"/>
</dbReference>
<reference evidence="4" key="2">
    <citation type="submission" date="2020-02" db="EMBL/GenBank/DDBJ databases">
        <title>Esox lucius (northern pike) genome, fEsoLuc1, primary haplotype.</title>
        <authorList>
            <person name="Myers G."/>
            <person name="Karagic N."/>
            <person name="Meyer A."/>
            <person name="Pippel M."/>
            <person name="Reichard M."/>
            <person name="Winkler S."/>
            <person name="Tracey A."/>
            <person name="Sims Y."/>
            <person name="Howe K."/>
            <person name="Rhie A."/>
            <person name="Formenti G."/>
            <person name="Durbin R."/>
            <person name="Fedrigo O."/>
            <person name="Jarvis E.D."/>
        </authorList>
    </citation>
    <scope>NUCLEOTIDE SEQUENCE [LARGE SCALE GENOMIC DNA]</scope>
</reference>
<keyword evidence="5" id="KW-1185">Reference proteome</keyword>
<dbReference type="PANTHER" id="PTHR39244:SF5">
    <property type="entry name" value="NATTERIN-3-LIKE"/>
    <property type="match status" value="1"/>
</dbReference>
<reference evidence="5" key="1">
    <citation type="journal article" date="2014" name="PLoS ONE">
        <title>The genome and linkage map of the northern pike (Esox lucius): conserved synteny revealed between the salmonid sister group and the Neoteleostei.</title>
        <authorList>
            <person name="Rondeau E.B."/>
            <person name="Minkley D.R."/>
            <person name="Leong J.S."/>
            <person name="Messmer A.M."/>
            <person name="Jantzen J.R."/>
            <person name="von Schalburg K.R."/>
            <person name="Lemon C."/>
            <person name="Bird N.H."/>
            <person name="Koop B.F."/>
        </authorList>
    </citation>
    <scope>NUCLEOTIDE SEQUENCE</scope>
</reference>
<dbReference type="Pfam" id="PF01117">
    <property type="entry name" value="Aerolysin"/>
    <property type="match status" value="1"/>
</dbReference>
<reference evidence="4" key="3">
    <citation type="submission" date="2025-08" db="UniProtKB">
        <authorList>
            <consortium name="Ensembl"/>
        </authorList>
    </citation>
    <scope>IDENTIFICATION</scope>
</reference>
<dbReference type="InParanoid" id="A0A3P8ZF54"/>
<feature type="domain" description="Aerolysin-like C-terminal" evidence="3">
    <location>
        <begin position="190"/>
        <end position="331"/>
    </location>
</feature>
<protein>
    <recommendedName>
        <fullName evidence="3">Aerolysin-like C-terminal domain-containing protein</fullName>
    </recommendedName>
</protein>
<evidence type="ECO:0000256" key="2">
    <source>
        <dbReference type="ARBA" id="ARBA00023157"/>
    </source>
</evidence>
<name>A0A3P8ZF54_ESOLU</name>
<comment type="similarity">
    <text evidence="1">Belongs to the aerolysin family.</text>
</comment>
<evidence type="ECO:0000259" key="3">
    <source>
        <dbReference type="Pfam" id="PF01117"/>
    </source>
</evidence>
<dbReference type="CDD" id="cd20220">
    <property type="entry name" value="PFM_natterin-3-like"/>
    <property type="match status" value="1"/>
</dbReference>
<organism evidence="4 5">
    <name type="scientific">Esox lucius</name>
    <name type="common">Northern pike</name>
    <dbReference type="NCBI Taxonomy" id="8010"/>
    <lineage>
        <taxon>Eukaryota</taxon>
        <taxon>Metazoa</taxon>
        <taxon>Chordata</taxon>
        <taxon>Craniata</taxon>
        <taxon>Vertebrata</taxon>
        <taxon>Euteleostomi</taxon>
        <taxon>Actinopterygii</taxon>
        <taxon>Neopterygii</taxon>
        <taxon>Teleostei</taxon>
        <taxon>Protacanthopterygii</taxon>
        <taxon>Esociformes</taxon>
        <taxon>Esocidae</taxon>
        <taxon>Esox</taxon>
    </lineage>
</organism>
<dbReference type="SUPFAM" id="SSF56973">
    <property type="entry name" value="Aerolisin/ETX pore-forming domain"/>
    <property type="match status" value="1"/>
</dbReference>
<dbReference type="InterPro" id="IPR053237">
    <property type="entry name" value="Natterin_C"/>
</dbReference>
<proteinExistence type="inferred from homology"/>
<evidence type="ECO:0000313" key="4">
    <source>
        <dbReference type="Ensembl" id="ENSELUP00000027396.3"/>
    </source>
</evidence>
<dbReference type="Bgee" id="ENSELUG00000003595">
    <property type="expression patterns" value="Expressed in liver and 5 other cell types or tissues"/>
</dbReference>